<evidence type="ECO:0000256" key="3">
    <source>
        <dbReference type="ARBA" id="ARBA00022606"/>
    </source>
</evidence>
<evidence type="ECO:0000256" key="9">
    <source>
        <dbReference type="ARBA" id="ARBA00023224"/>
    </source>
</evidence>
<feature type="transmembrane region" description="Helical" evidence="10">
    <location>
        <begin position="164"/>
        <end position="194"/>
    </location>
</feature>
<keyword evidence="3 10" id="KW-0716">Sensory transduction</keyword>
<dbReference type="PANTHER" id="PTHR21137:SF35">
    <property type="entry name" value="ODORANT RECEPTOR 19A-RELATED"/>
    <property type="match status" value="1"/>
</dbReference>
<feature type="transmembrane region" description="Helical" evidence="10">
    <location>
        <begin position="241"/>
        <end position="262"/>
    </location>
</feature>
<keyword evidence="5 10" id="KW-0552">Olfaction</keyword>
<dbReference type="AlphaFoldDB" id="A0AA38INR6"/>
<feature type="transmembrane region" description="Helical" evidence="10">
    <location>
        <begin position="38"/>
        <end position="59"/>
    </location>
</feature>
<evidence type="ECO:0000256" key="8">
    <source>
        <dbReference type="ARBA" id="ARBA00023170"/>
    </source>
</evidence>
<proteinExistence type="inferred from homology"/>
<keyword evidence="8 10" id="KW-0675">Receptor</keyword>
<keyword evidence="6 10" id="KW-1133">Transmembrane helix</keyword>
<keyword evidence="9 10" id="KW-0807">Transducer</keyword>
<comment type="subcellular location">
    <subcellularLocation>
        <location evidence="1 10">Cell membrane</location>
        <topology evidence="1 10">Multi-pass membrane protein</topology>
    </subcellularLocation>
</comment>
<evidence type="ECO:0000256" key="6">
    <source>
        <dbReference type="ARBA" id="ARBA00022989"/>
    </source>
</evidence>
<keyword evidence="12" id="KW-1185">Reference proteome</keyword>
<accession>A0AA38INR6</accession>
<evidence type="ECO:0000256" key="4">
    <source>
        <dbReference type="ARBA" id="ARBA00022692"/>
    </source>
</evidence>
<dbReference type="GO" id="GO:0005886">
    <property type="term" value="C:plasma membrane"/>
    <property type="evidence" value="ECO:0007669"/>
    <property type="project" value="UniProtKB-SubCell"/>
</dbReference>
<feature type="transmembrane region" description="Helical" evidence="10">
    <location>
        <begin position="274"/>
        <end position="294"/>
    </location>
</feature>
<evidence type="ECO:0000256" key="2">
    <source>
        <dbReference type="ARBA" id="ARBA00022475"/>
    </source>
</evidence>
<evidence type="ECO:0000313" key="11">
    <source>
        <dbReference type="EMBL" id="KAJ3657267.1"/>
    </source>
</evidence>
<feature type="transmembrane region" description="Helical" evidence="10">
    <location>
        <begin position="65"/>
        <end position="85"/>
    </location>
</feature>
<evidence type="ECO:0000256" key="7">
    <source>
        <dbReference type="ARBA" id="ARBA00023136"/>
    </source>
</evidence>
<feature type="transmembrane region" description="Helical" evidence="10">
    <location>
        <begin position="123"/>
        <end position="144"/>
    </location>
</feature>
<organism evidence="11 12">
    <name type="scientific">Zophobas morio</name>
    <dbReference type="NCBI Taxonomy" id="2755281"/>
    <lineage>
        <taxon>Eukaryota</taxon>
        <taxon>Metazoa</taxon>
        <taxon>Ecdysozoa</taxon>
        <taxon>Arthropoda</taxon>
        <taxon>Hexapoda</taxon>
        <taxon>Insecta</taxon>
        <taxon>Pterygota</taxon>
        <taxon>Neoptera</taxon>
        <taxon>Endopterygota</taxon>
        <taxon>Coleoptera</taxon>
        <taxon>Polyphaga</taxon>
        <taxon>Cucujiformia</taxon>
        <taxon>Tenebrionidae</taxon>
        <taxon>Zophobas</taxon>
    </lineage>
</organism>
<dbReference type="InterPro" id="IPR004117">
    <property type="entry name" value="7tm6_olfct_rcpt"/>
</dbReference>
<keyword evidence="4 10" id="KW-0812">Transmembrane</keyword>
<dbReference type="Pfam" id="PF02949">
    <property type="entry name" value="7tm_6"/>
    <property type="match status" value="1"/>
</dbReference>
<dbReference type="EMBL" id="JALNTZ010000003">
    <property type="protein sequence ID" value="KAJ3657267.1"/>
    <property type="molecule type" value="Genomic_DNA"/>
</dbReference>
<evidence type="ECO:0000313" key="12">
    <source>
        <dbReference type="Proteomes" id="UP001168821"/>
    </source>
</evidence>
<comment type="caution">
    <text evidence="10">Lacks conserved residue(s) required for the propagation of feature annotation.</text>
</comment>
<name>A0AA38INR6_9CUCU</name>
<evidence type="ECO:0000256" key="10">
    <source>
        <dbReference type="RuleBase" id="RU351113"/>
    </source>
</evidence>
<dbReference type="GO" id="GO:0005549">
    <property type="term" value="F:odorant binding"/>
    <property type="evidence" value="ECO:0007669"/>
    <property type="project" value="InterPro"/>
</dbReference>
<evidence type="ECO:0000256" key="1">
    <source>
        <dbReference type="ARBA" id="ARBA00004651"/>
    </source>
</evidence>
<evidence type="ECO:0000256" key="5">
    <source>
        <dbReference type="ARBA" id="ARBA00022725"/>
    </source>
</evidence>
<comment type="similarity">
    <text evidence="10">Belongs to the insect chemoreceptor superfamily. Heteromeric odorant receptor channel (TC 1.A.69) family.</text>
</comment>
<dbReference type="GO" id="GO:0007165">
    <property type="term" value="P:signal transduction"/>
    <property type="evidence" value="ECO:0007669"/>
    <property type="project" value="UniProtKB-KW"/>
</dbReference>
<protein>
    <recommendedName>
        <fullName evidence="10">Odorant receptor</fullName>
    </recommendedName>
</protein>
<reference evidence="11" key="1">
    <citation type="journal article" date="2023" name="G3 (Bethesda)">
        <title>Whole genome assemblies of Zophobas morio and Tenebrio molitor.</title>
        <authorList>
            <person name="Kaur S."/>
            <person name="Stinson S.A."/>
            <person name="diCenzo G.C."/>
        </authorList>
    </citation>
    <scope>NUCLEOTIDE SEQUENCE</scope>
    <source>
        <strain evidence="11">QUZm001</strain>
    </source>
</reference>
<gene>
    <name evidence="11" type="ORF">Zmor_009083</name>
</gene>
<comment type="caution">
    <text evidence="11">The sequence shown here is derived from an EMBL/GenBank/DDBJ whole genome shotgun (WGS) entry which is preliminary data.</text>
</comment>
<sequence>MDPDTDLFAAVKFVRRFLSLAGHWPDKTASFLTESRSFLSLTSATLFFATNLLEIVLHFSNFKDLAENLSVTAPVFAFIVKLVVFKIKRRKFFEMLAVMEGATMFKPRQHDHKFLVETMNEKCVIVMKIYGGICSVVVALYAFLSLTSKTKLPIKFTYDFGDWVYGMFVFQMTAIMNVALNTVCLDMLAVCFMATAISQLEMLQVEVCGFARQKNTQGQNLNDCVVHHSEIIEFLSIVEDIFNIFFLSQYLSSIFSICNIGFQLANIQPMSAQFANMVFYFSAMMWQLATFCWFGNEIILKSLAIGDACYETDWLESGDSVKRSLLIVMTRANRQLSVTAGKFSILSLRSLTSIMNASYSYFALMQRLYKKDQD</sequence>
<dbReference type="PANTHER" id="PTHR21137">
    <property type="entry name" value="ODORANT RECEPTOR"/>
    <property type="match status" value="1"/>
</dbReference>
<keyword evidence="2" id="KW-1003">Cell membrane</keyword>
<dbReference type="GO" id="GO:0004984">
    <property type="term" value="F:olfactory receptor activity"/>
    <property type="evidence" value="ECO:0007669"/>
    <property type="project" value="InterPro"/>
</dbReference>
<dbReference type="Proteomes" id="UP001168821">
    <property type="component" value="Unassembled WGS sequence"/>
</dbReference>
<keyword evidence="7 10" id="KW-0472">Membrane</keyword>